<dbReference type="Proteomes" id="UP000640274">
    <property type="component" value="Unassembled WGS sequence"/>
</dbReference>
<evidence type="ECO:0000313" key="1">
    <source>
        <dbReference type="EMBL" id="MBJ6360442.1"/>
    </source>
</evidence>
<reference evidence="1" key="1">
    <citation type="submission" date="2020-12" db="EMBL/GenBank/DDBJ databases">
        <authorList>
            <person name="Huq M.A."/>
        </authorList>
    </citation>
    <scope>NUCLEOTIDE SEQUENCE</scope>
    <source>
        <strain evidence="1">MAHUQ-46</strain>
    </source>
</reference>
<name>A0A934J4Z2_9BACL</name>
<gene>
    <name evidence="1" type="ORF">JFN88_03775</name>
</gene>
<proteinExistence type="predicted"/>
<accession>A0A934J4Z2</accession>
<protein>
    <submittedName>
        <fullName evidence="1">Phage tail protein</fullName>
    </submittedName>
</protein>
<sequence>MDRGLHYRLKKNIISINFKDSSRALVTLLFSQMKDGRTFIGLSTSHLTAEEYRLLNDVPGAIVDGVIKVNYLISPYVGYWSNTTNTYFDGEVINQEIQESLELLGFTRKFLRENEVPALDVLVSPADLHKIDDEEPEVYLGDTARLFDEGMDINNIEARAIEVVDYPYEPNTRPNVQLANYFLKDYNDII</sequence>
<dbReference type="EMBL" id="JAELUP010000008">
    <property type="protein sequence ID" value="MBJ6360442.1"/>
    <property type="molecule type" value="Genomic_DNA"/>
</dbReference>
<evidence type="ECO:0000313" key="2">
    <source>
        <dbReference type="Proteomes" id="UP000640274"/>
    </source>
</evidence>
<organism evidence="1 2">
    <name type="scientific">Paenibacillus roseus</name>
    <dbReference type="NCBI Taxonomy" id="2798579"/>
    <lineage>
        <taxon>Bacteria</taxon>
        <taxon>Bacillati</taxon>
        <taxon>Bacillota</taxon>
        <taxon>Bacilli</taxon>
        <taxon>Bacillales</taxon>
        <taxon>Paenibacillaceae</taxon>
        <taxon>Paenibacillus</taxon>
    </lineage>
</organism>
<keyword evidence="2" id="KW-1185">Reference proteome</keyword>
<dbReference type="AlphaFoldDB" id="A0A934J4Z2"/>
<comment type="caution">
    <text evidence="1">The sequence shown here is derived from an EMBL/GenBank/DDBJ whole genome shotgun (WGS) entry which is preliminary data.</text>
</comment>